<accession>A0A809R1S9</accession>
<dbReference type="PANTHER" id="PTHR33692">
    <property type="entry name" value="RIBOSOME MATURATION FACTOR RIMM"/>
    <property type="match status" value="1"/>
</dbReference>
<organism evidence="8 9">
    <name type="scientific">Candidatus Desulfobacillus denitrificans</name>
    <dbReference type="NCBI Taxonomy" id="2608985"/>
    <lineage>
        <taxon>Bacteria</taxon>
        <taxon>Pseudomonadati</taxon>
        <taxon>Pseudomonadota</taxon>
        <taxon>Betaproteobacteria</taxon>
        <taxon>Candidatus Desulfobacillus</taxon>
    </lineage>
</organism>
<dbReference type="Pfam" id="PF24986">
    <property type="entry name" value="PRC_RimM"/>
    <property type="match status" value="1"/>
</dbReference>
<evidence type="ECO:0000256" key="1">
    <source>
        <dbReference type="ARBA" id="ARBA00022490"/>
    </source>
</evidence>
<dbReference type="PANTHER" id="PTHR33692:SF1">
    <property type="entry name" value="RIBOSOME MATURATION FACTOR RIMM"/>
    <property type="match status" value="1"/>
</dbReference>
<evidence type="ECO:0000313" key="8">
    <source>
        <dbReference type="EMBL" id="BBO21580.1"/>
    </source>
</evidence>
<dbReference type="Gene3D" id="2.30.30.240">
    <property type="entry name" value="PRC-barrel domain"/>
    <property type="match status" value="1"/>
</dbReference>
<dbReference type="GO" id="GO:0043022">
    <property type="term" value="F:ribosome binding"/>
    <property type="evidence" value="ECO:0007669"/>
    <property type="project" value="InterPro"/>
</dbReference>
<evidence type="ECO:0000313" key="9">
    <source>
        <dbReference type="Proteomes" id="UP000662914"/>
    </source>
</evidence>
<name>A0A809R1S9_9PROT</name>
<protein>
    <recommendedName>
        <fullName evidence="5">Ribosome maturation factor RimM</fullName>
    </recommendedName>
</protein>
<dbReference type="GO" id="GO:0006364">
    <property type="term" value="P:rRNA processing"/>
    <property type="evidence" value="ECO:0007669"/>
    <property type="project" value="UniProtKB-UniRule"/>
</dbReference>
<evidence type="ECO:0000256" key="2">
    <source>
        <dbReference type="ARBA" id="ARBA00022517"/>
    </source>
</evidence>
<dbReference type="SUPFAM" id="SSF50346">
    <property type="entry name" value="PRC-barrel domain"/>
    <property type="match status" value="1"/>
</dbReference>
<dbReference type="AlphaFoldDB" id="A0A809R1S9"/>
<dbReference type="GO" id="GO:0005737">
    <property type="term" value="C:cytoplasm"/>
    <property type="evidence" value="ECO:0007669"/>
    <property type="project" value="UniProtKB-SubCell"/>
</dbReference>
<feature type="domain" description="Ribosome maturation factor RimM PRC barrel" evidence="7">
    <location>
        <begin position="101"/>
        <end position="166"/>
    </location>
</feature>
<dbReference type="EMBL" id="AP021857">
    <property type="protein sequence ID" value="BBO21580.1"/>
    <property type="molecule type" value="Genomic_DNA"/>
</dbReference>
<dbReference type="InterPro" id="IPR011033">
    <property type="entry name" value="PRC_barrel-like_sf"/>
</dbReference>
<dbReference type="SUPFAM" id="SSF50447">
    <property type="entry name" value="Translation proteins"/>
    <property type="match status" value="1"/>
</dbReference>
<dbReference type="Proteomes" id="UP000662914">
    <property type="component" value="Chromosome"/>
</dbReference>
<comment type="function">
    <text evidence="5">An accessory protein needed during the final step in the assembly of 30S ribosomal subunit, possibly for assembly of the head region. Essential for efficient processing of 16S rRNA. May be needed both before and after RbfA during the maturation of 16S rRNA. It has affinity for free ribosomal 30S subunits but not for 70S ribosomes.</text>
</comment>
<comment type="subcellular location">
    <subcellularLocation>
        <location evidence="5">Cytoplasm</location>
    </subcellularLocation>
</comment>
<dbReference type="InterPro" id="IPR056792">
    <property type="entry name" value="PRC_RimM"/>
</dbReference>
<evidence type="ECO:0000259" key="7">
    <source>
        <dbReference type="Pfam" id="PF24986"/>
    </source>
</evidence>
<dbReference type="HAMAP" id="MF_00014">
    <property type="entry name" value="Ribosome_mat_RimM"/>
    <property type="match status" value="1"/>
</dbReference>
<dbReference type="InterPro" id="IPR009000">
    <property type="entry name" value="Transl_B-barrel_sf"/>
</dbReference>
<comment type="domain">
    <text evidence="5">The PRC barrel domain binds ribosomal protein uS19.</text>
</comment>
<comment type="similarity">
    <text evidence="5">Belongs to the RimM family.</text>
</comment>
<dbReference type="NCBIfam" id="TIGR02273">
    <property type="entry name" value="16S_RimM"/>
    <property type="match status" value="1"/>
</dbReference>
<dbReference type="KEGG" id="ddz:DSYM_22790"/>
<dbReference type="Gene3D" id="2.40.30.60">
    <property type="entry name" value="RimM"/>
    <property type="match status" value="1"/>
</dbReference>
<evidence type="ECO:0000256" key="3">
    <source>
        <dbReference type="ARBA" id="ARBA00022552"/>
    </source>
</evidence>
<feature type="domain" description="RimM N-terminal" evidence="6">
    <location>
        <begin position="4"/>
        <end position="89"/>
    </location>
</feature>
<dbReference type="GO" id="GO:0005840">
    <property type="term" value="C:ribosome"/>
    <property type="evidence" value="ECO:0007669"/>
    <property type="project" value="InterPro"/>
</dbReference>
<dbReference type="InterPro" id="IPR011961">
    <property type="entry name" value="RimM"/>
</dbReference>
<sequence length="169" mass="18538">MVVLGRVTAPFGVRGWVKVQVFGDDPEAWTDMPCWWLCQREDAGDAAWQARTLAECKVQGKGLVARFDGVDDRDAAELLSRQYVGAPRAALPATAGNEYYWADLAGLEVVNTAGDRLGHVAELIRSGAHEVLDVRDEDGTRRLLPFVASVIKAVDLSGGRISVDWERAW</sequence>
<keyword evidence="3 5" id="KW-0698">rRNA processing</keyword>
<keyword evidence="1 5" id="KW-0963">Cytoplasm</keyword>
<reference evidence="8" key="1">
    <citation type="journal article" name="DNA Res.">
        <title>The physiological potential of anammox bacteria as revealed by their core genome structure.</title>
        <authorList>
            <person name="Okubo T."/>
            <person name="Toyoda A."/>
            <person name="Fukuhara K."/>
            <person name="Uchiyama I."/>
            <person name="Harigaya Y."/>
            <person name="Kuroiwa M."/>
            <person name="Suzuki T."/>
            <person name="Murakami Y."/>
            <person name="Suwa Y."/>
            <person name="Takami H."/>
        </authorList>
    </citation>
    <scope>NUCLEOTIDE SEQUENCE</scope>
    <source>
        <strain evidence="8">317325-3</strain>
    </source>
</reference>
<dbReference type="InterPro" id="IPR002676">
    <property type="entry name" value="RimM_N"/>
</dbReference>
<dbReference type="InterPro" id="IPR036976">
    <property type="entry name" value="RimM_N_sf"/>
</dbReference>
<dbReference type="Pfam" id="PF01782">
    <property type="entry name" value="RimM"/>
    <property type="match status" value="1"/>
</dbReference>
<comment type="subunit">
    <text evidence="5">Binds ribosomal protein uS19.</text>
</comment>
<keyword evidence="4 5" id="KW-0143">Chaperone</keyword>
<dbReference type="GO" id="GO:0042274">
    <property type="term" value="P:ribosomal small subunit biogenesis"/>
    <property type="evidence" value="ECO:0007669"/>
    <property type="project" value="UniProtKB-UniRule"/>
</dbReference>
<evidence type="ECO:0000259" key="6">
    <source>
        <dbReference type="Pfam" id="PF01782"/>
    </source>
</evidence>
<evidence type="ECO:0000256" key="5">
    <source>
        <dbReference type="HAMAP-Rule" id="MF_00014"/>
    </source>
</evidence>
<gene>
    <name evidence="5" type="primary">rimM</name>
    <name evidence="8" type="ORF">DSYM_22790</name>
</gene>
<keyword evidence="2 5" id="KW-0690">Ribosome biogenesis</keyword>
<evidence type="ECO:0000256" key="4">
    <source>
        <dbReference type="ARBA" id="ARBA00023186"/>
    </source>
</evidence>
<proteinExistence type="inferred from homology"/>